<proteinExistence type="predicted"/>
<name>A0A6A5KRA5_9PLEO</name>
<dbReference type="EMBL" id="ML975260">
    <property type="protein sequence ID" value="KAF1837606.1"/>
    <property type="molecule type" value="Genomic_DNA"/>
</dbReference>
<evidence type="ECO:0000256" key="2">
    <source>
        <dbReference type="SAM" id="MobiDB-lite"/>
    </source>
</evidence>
<keyword evidence="1" id="KW-0539">Nucleus</keyword>
<dbReference type="PROSITE" id="PS50048">
    <property type="entry name" value="ZN2_CY6_FUNGAL_2"/>
    <property type="match status" value="1"/>
</dbReference>
<dbReference type="InterPro" id="IPR052400">
    <property type="entry name" value="Zn2-C6_fungal_TF"/>
</dbReference>
<dbReference type="GO" id="GO:0008270">
    <property type="term" value="F:zinc ion binding"/>
    <property type="evidence" value="ECO:0007669"/>
    <property type="project" value="InterPro"/>
</dbReference>
<dbReference type="PANTHER" id="PTHR47657:SF7">
    <property type="entry name" value="STEROL REGULATORY ELEMENT-BINDING PROTEIN ECM22"/>
    <property type="match status" value="1"/>
</dbReference>
<dbReference type="SMART" id="SM00066">
    <property type="entry name" value="GAL4"/>
    <property type="match status" value="1"/>
</dbReference>
<evidence type="ECO:0000256" key="1">
    <source>
        <dbReference type="ARBA" id="ARBA00023242"/>
    </source>
</evidence>
<dbReference type="InterPro" id="IPR036864">
    <property type="entry name" value="Zn2-C6_fun-type_DNA-bd_sf"/>
</dbReference>
<gene>
    <name evidence="4" type="ORF">BDW02DRAFT_637103</name>
</gene>
<sequence>MATRRSHNKTRLGCHQCKRRRIKCDCKHPSCANCDKKGETCSFLMLAPSSRLLTSSTSPTSAKQHQVLSPSPIPENPKAEETLAYSPTNLIAFGNEVALATQTPRLTELLNFEETAVDFLPPLSPSPLQTAYWSELTIPPYLRFDDAWKDIREVLPPSLQEVLCHYEYTTSLTLATDDPAKAAWQTYVPEMAHSHEFLVNCVLSVASLHLGRLHEGEEEKRKMNTLAAARMNKALTKYRPELENITQQNAAALFASSTFTAVYLFRTSSIDIENLRASIPPDTLVPSPEIVEKMLSCALRTIWGLRGPLTVLLSGWNWVVGSKMHPVTAREWWPSDSMPATLQALQEDQRLEEIEKLWIRDDKPWESHHVYLSQALLFLRESFRLVSQLTLPERYPPMTAVPYSIDDTNVGTLTDRGAIFVWATRIPREFIQLIEVQNRDALVILAHYAVLPGRVRNVWWLEGLGADIVTAVAMALGRENWTLIEWSAGVVGVSLENAFGRGKRRDALEGTPSEMNMDVI</sequence>
<dbReference type="Pfam" id="PF00172">
    <property type="entry name" value="Zn_clus"/>
    <property type="match status" value="1"/>
</dbReference>
<keyword evidence="5" id="KW-1185">Reference proteome</keyword>
<dbReference type="CDD" id="cd00067">
    <property type="entry name" value="GAL4"/>
    <property type="match status" value="1"/>
</dbReference>
<dbReference type="GO" id="GO:0000981">
    <property type="term" value="F:DNA-binding transcription factor activity, RNA polymerase II-specific"/>
    <property type="evidence" value="ECO:0007669"/>
    <property type="project" value="InterPro"/>
</dbReference>
<organism evidence="4 5">
    <name type="scientific">Decorospora gaudefroyi</name>
    <dbReference type="NCBI Taxonomy" id="184978"/>
    <lineage>
        <taxon>Eukaryota</taxon>
        <taxon>Fungi</taxon>
        <taxon>Dikarya</taxon>
        <taxon>Ascomycota</taxon>
        <taxon>Pezizomycotina</taxon>
        <taxon>Dothideomycetes</taxon>
        <taxon>Pleosporomycetidae</taxon>
        <taxon>Pleosporales</taxon>
        <taxon>Pleosporineae</taxon>
        <taxon>Pleosporaceae</taxon>
        <taxon>Decorospora</taxon>
    </lineage>
</organism>
<feature type="domain" description="Zn(2)-C6 fungal-type" evidence="3">
    <location>
        <begin position="13"/>
        <end position="43"/>
    </location>
</feature>
<accession>A0A6A5KRA5</accession>
<dbReference type="PROSITE" id="PS00463">
    <property type="entry name" value="ZN2_CY6_FUNGAL_1"/>
    <property type="match status" value="1"/>
</dbReference>
<dbReference type="Gene3D" id="4.10.240.10">
    <property type="entry name" value="Zn(2)-C6 fungal-type DNA-binding domain"/>
    <property type="match status" value="1"/>
</dbReference>
<dbReference type="OrthoDB" id="5350673at2759"/>
<dbReference type="InterPro" id="IPR001138">
    <property type="entry name" value="Zn2Cys6_DnaBD"/>
</dbReference>
<dbReference type="InterPro" id="IPR021858">
    <property type="entry name" value="Fun_TF"/>
</dbReference>
<dbReference type="SUPFAM" id="SSF57701">
    <property type="entry name" value="Zn2/Cys6 DNA-binding domain"/>
    <property type="match status" value="1"/>
</dbReference>
<dbReference type="Proteomes" id="UP000800040">
    <property type="component" value="Unassembled WGS sequence"/>
</dbReference>
<protein>
    <recommendedName>
        <fullName evidence="3">Zn(2)-C6 fungal-type domain-containing protein</fullName>
    </recommendedName>
</protein>
<evidence type="ECO:0000313" key="4">
    <source>
        <dbReference type="EMBL" id="KAF1837606.1"/>
    </source>
</evidence>
<evidence type="ECO:0000259" key="3">
    <source>
        <dbReference type="PROSITE" id="PS50048"/>
    </source>
</evidence>
<feature type="region of interest" description="Disordered" evidence="2">
    <location>
        <begin position="54"/>
        <end position="75"/>
    </location>
</feature>
<dbReference type="AlphaFoldDB" id="A0A6A5KRA5"/>
<dbReference type="Pfam" id="PF11951">
    <property type="entry name" value="Fungal_trans_2"/>
    <property type="match status" value="1"/>
</dbReference>
<reference evidence="4" key="1">
    <citation type="submission" date="2020-01" db="EMBL/GenBank/DDBJ databases">
        <authorList>
            <consortium name="DOE Joint Genome Institute"/>
            <person name="Haridas S."/>
            <person name="Albert R."/>
            <person name="Binder M."/>
            <person name="Bloem J."/>
            <person name="Labutti K."/>
            <person name="Salamov A."/>
            <person name="Andreopoulos B."/>
            <person name="Baker S.E."/>
            <person name="Barry K."/>
            <person name="Bills G."/>
            <person name="Bluhm B.H."/>
            <person name="Cannon C."/>
            <person name="Castanera R."/>
            <person name="Culley D.E."/>
            <person name="Daum C."/>
            <person name="Ezra D."/>
            <person name="Gonzalez J.B."/>
            <person name="Henrissat B."/>
            <person name="Kuo A."/>
            <person name="Liang C."/>
            <person name="Lipzen A."/>
            <person name="Lutzoni F."/>
            <person name="Magnuson J."/>
            <person name="Mondo S."/>
            <person name="Nolan M."/>
            <person name="Ohm R."/>
            <person name="Pangilinan J."/>
            <person name="Park H.-J."/>
            <person name="Ramirez L."/>
            <person name="Alfaro M."/>
            <person name="Sun H."/>
            <person name="Tritt A."/>
            <person name="Yoshinaga Y."/>
            <person name="Zwiers L.-H."/>
            <person name="Turgeon B.G."/>
            <person name="Goodwin S.B."/>
            <person name="Spatafora J.W."/>
            <person name="Crous P.W."/>
            <person name="Grigoriev I.V."/>
        </authorList>
    </citation>
    <scope>NUCLEOTIDE SEQUENCE</scope>
    <source>
        <strain evidence="4">P77</strain>
    </source>
</reference>
<dbReference type="PANTHER" id="PTHR47657">
    <property type="entry name" value="STEROL REGULATORY ELEMENT-BINDING PROTEIN ECM22"/>
    <property type="match status" value="1"/>
</dbReference>
<evidence type="ECO:0000313" key="5">
    <source>
        <dbReference type="Proteomes" id="UP000800040"/>
    </source>
</evidence>